<evidence type="ECO:0000313" key="7">
    <source>
        <dbReference type="EMBL" id="OPB92828.1"/>
    </source>
</evidence>
<dbReference type="InterPro" id="IPR016032">
    <property type="entry name" value="Sig_transdc_resp-reg_C-effctor"/>
</dbReference>
<dbReference type="InterPro" id="IPR051015">
    <property type="entry name" value="EvgA-like"/>
</dbReference>
<evidence type="ECO:0000313" key="6">
    <source>
        <dbReference type="EMBL" id="OPB78669.1"/>
    </source>
</evidence>
<dbReference type="InterPro" id="IPR058245">
    <property type="entry name" value="NreC/VraR/RcsB-like_REC"/>
</dbReference>
<evidence type="ECO:0000259" key="5">
    <source>
        <dbReference type="PROSITE" id="PS50110"/>
    </source>
</evidence>
<dbReference type="GO" id="GO:0006355">
    <property type="term" value="P:regulation of DNA-templated transcription"/>
    <property type="evidence" value="ECO:0007669"/>
    <property type="project" value="InterPro"/>
</dbReference>
<evidence type="ECO:0000256" key="1">
    <source>
        <dbReference type="ARBA" id="ARBA00022553"/>
    </source>
</evidence>
<dbReference type="EMBL" id="MBDS01000002">
    <property type="protein sequence ID" value="OPB92828.1"/>
    <property type="molecule type" value="Genomic_DNA"/>
</dbReference>
<evidence type="ECO:0000259" key="4">
    <source>
        <dbReference type="PROSITE" id="PS50043"/>
    </source>
</evidence>
<evidence type="ECO:0000313" key="8">
    <source>
        <dbReference type="Proteomes" id="UP000190016"/>
    </source>
</evidence>
<proteinExistence type="predicted"/>
<dbReference type="PROSITE" id="PS00622">
    <property type="entry name" value="HTH_LUXR_1"/>
    <property type="match status" value="1"/>
</dbReference>
<sequence>MTKILIADDHYVIRVGTSLILRSKIEDLTVDYAVEYSEVVAKIPKESYDLLILDIEMPGSKHRNMISEIKSLQKNLKILLYTSHEHEIIAQYIREGADGYLHKGAEESDIFTAINGMLQYGNYFPPSLVSKIAKEAKNLPPIEKLSGRELQIFNMLAKGYTNIEISHILELSISSVSTYKKRIYEKLDVNNIAELVALRNDLH</sequence>
<dbReference type="Pfam" id="PF00072">
    <property type="entry name" value="Response_reg"/>
    <property type="match status" value="1"/>
</dbReference>
<dbReference type="Pfam" id="PF00196">
    <property type="entry name" value="GerE"/>
    <property type="match status" value="1"/>
</dbReference>
<dbReference type="SUPFAM" id="SSF46894">
    <property type="entry name" value="C-terminal effector domain of the bipartite response regulators"/>
    <property type="match status" value="1"/>
</dbReference>
<accession>A0AAJ3NF40</accession>
<dbReference type="RefSeq" id="WP_078404144.1">
    <property type="nucleotide sequence ID" value="NZ_CP016377.1"/>
</dbReference>
<dbReference type="GO" id="GO:0003677">
    <property type="term" value="F:DNA binding"/>
    <property type="evidence" value="ECO:0007669"/>
    <property type="project" value="UniProtKB-KW"/>
</dbReference>
<dbReference type="InterPro" id="IPR001789">
    <property type="entry name" value="Sig_transdc_resp-reg_receiver"/>
</dbReference>
<dbReference type="EMBL" id="MAIC01000011">
    <property type="protein sequence ID" value="OPB78669.1"/>
    <property type="molecule type" value="Genomic_DNA"/>
</dbReference>
<dbReference type="SMART" id="SM00421">
    <property type="entry name" value="HTH_LUXR"/>
    <property type="match status" value="1"/>
</dbReference>
<evidence type="ECO:0000256" key="3">
    <source>
        <dbReference type="PROSITE-ProRule" id="PRU00169"/>
    </source>
</evidence>
<comment type="caution">
    <text evidence="6">The sequence shown here is derived from an EMBL/GenBank/DDBJ whole genome shotgun (WGS) entry which is preliminary data.</text>
</comment>
<dbReference type="Proteomes" id="UP000190816">
    <property type="component" value="Unassembled WGS sequence"/>
</dbReference>
<dbReference type="GO" id="GO:0000160">
    <property type="term" value="P:phosphorelay signal transduction system"/>
    <property type="evidence" value="ECO:0007669"/>
    <property type="project" value="InterPro"/>
</dbReference>
<dbReference type="InterPro" id="IPR011006">
    <property type="entry name" value="CheY-like_superfamily"/>
</dbReference>
<dbReference type="SMART" id="SM00448">
    <property type="entry name" value="REC"/>
    <property type="match status" value="1"/>
</dbReference>
<dbReference type="KEGG" id="ego:BBD34_14615"/>
<dbReference type="AlphaFoldDB" id="A0AAJ3NF40"/>
<dbReference type="PROSITE" id="PS50110">
    <property type="entry name" value="RESPONSE_REGULATORY"/>
    <property type="match status" value="1"/>
</dbReference>
<evidence type="ECO:0000313" key="9">
    <source>
        <dbReference type="Proteomes" id="UP000190816"/>
    </source>
</evidence>
<keyword evidence="8" id="KW-1185">Reference proteome</keyword>
<feature type="modified residue" description="4-aspartylphosphate" evidence="3">
    <location>
        <position position="54"/>
    </location>
</feature>
<dbReference type="CDD" id="cd06170">
    <property type="entry name" value="LuxR_C_like"/>
    <property type="match status" value="1"/>
</dbReference>
<dbReference type="PANTHER" id="PTHR45566:SF2">
    <property type="entry name" value="NARL SUBFAMILY"/>
    <property type="match status" value="1"/>
</dbReference>
<gene>
    <name evidence="6" type="ORF">BAY32_00575</name>
    <name evidence="7" type="ORF">BB021_00020</name>
</gene>
<evidence type="ECO:0000256" key="2">
    <source>
        <dbReference type="ARBA" id="ARBA00023125"/>
    </source>
</evidence>
<name>A0AAJ3NF40_9FLAO</name>
<reference evidence="6 9" key="1">
    <citation type="submission" date="2016-06" db="EMBL/GenBank/DDBJ databases">
        <authorList>
            <person name="Nicholson A.C."/>
        </authorList>
    </citation>
    <scope>NUCLEOTIDE SEQUENCE [LARGE SCALE GENOMIC DNA]</scope>
    <source>
        <strain evidence="6 9">G4123</strain>
    </source>
</reference>
<dbReference type="InterPro" id="IPR000792">
    <property type="entry name" value="Tscrpt_reg_LuxR_C"/>
</dbReference>
<dbReference type="PANTHER" id="PTHR45566">
    <property type="entry name" value="HTH-TYPE TRANSCRIPTIONAL REGULATOR YHJB-RELATED"/>
    <property type="match status" value="1"/>
</dbReference>
<keyword evidence="2" id="KW-0238">DNA-binding</keyword>
<organism evidence="6 9">
    <name type="scientific">Elizabethkingia ursingii</name>
    <dbReference type="NCBI Taxonomy" id="1756150"/>
    <lineage>
        <taxon>Bacteria</taxon>
        <taxon>Pseudomonadati</taxon>
        <taxon>Bacteroidota</taxon>
        <taxon>Flavobacteriia</taxon>
        <taxon>Flavobacteriales</taxon>
        <taxon>Weeksellaceae</taxon>
        <taxon>Elizabethkingia</taxon>
    </lineage>
</organism>
<evidence type="ECO:0008006" key="10">
    <source>
        <dbReference type="Google" id="ProtNLM"/>
    </source>
</evidence>
<reference evidence="7 8" key="2">
    <citation type="submission" date="2016-07" db="EMBL/GenBank/DDBJ databases">
        <title>Revisiting the Taxonomy of the Elizabethkingia Genus based on Whole-Genome Sequencing, Optical Mapping, and MALDI-TOF.</title>
        <authorList>
            <person name="Nicholson A.C."/>
        </authorList>
    </citation>
    <scope>NUCLEOTIDE SEQUENCE [LARGE SCALE GENOMIC DNA]</scope>
    <source>
        <strain evidence="7 8">C1558</strain>
    </source>
</reference>
<dbReference type="PROSITE" id="PS50043">
    <property type="entry name" value="HTH_LUXR_2"/>
    <property type="match status" value="1"/>
</dbReference>
<dbReference type="Proteomes" id="UP000190016">
    <property type="component" value="Unassembled WGS sequence"/>
</dbReference>
<dbReference type="CDD" id="cd17535">
    <property type="entry name" value="REC_NarL-like"/>
    <property type="match status" value="1"/>
</dbReference>
<feature type="domain" description="Response regulatory" evidence="5">
    <location>
        <begin position="3"/>
        <end position="118"/>
    </location>
</feature>
<protein>
    <recommendedName>
        <fullName evidence="10">DNA-binding response regulator</fullName>
    </recommendedName>
</protein>
<feature type="domain" description="HTH luxR-type" evidence="4">
    <location>
        <begin position="138"/>
        <end position="203"/>
    </location>
</feature>
<dbReference type="SUPFAM" id="SSF52172">
    <property type="entry name" value="CheY-like"/>
    <property type="match status" value="1"/>
</dbReference>
<keyword evidence="1 3" id="KW-0597">Phosphoprotein</keyword>
<dbReference type="Gene3D" id="3.40.50.2300">
    <property type="match status" value="1"/>
</dbReference>
<dbReference type="PRINTS" id="PR00038">
    <property type="entry name" value="HTHLUXR"/>
</dbReference>